<evidence type="ECO:0008006" key="9">
    <source>
        <dbReference type="Google" id="ProtNLM"/>
    </source>
</evidence>
<feature type="transmembrane region" description="Helical" evidence="6">
    <location>
        <begin position="136"/>
        <end position="162"/>
    </location>
</feature>
<organism evidence="7 8">
    <name type="scientific">Steinernema hermaphroditum</name>
    <dbReference type="NCBI Taxonomy" id="289476"/>
    <lineage>
        <taxon>Eukaryota</taxon>
        <taxon>Metazoa</taxon>
        <taxon>Ecdysozoa</taxon>
        <taxon>Nematoda</taxon>
        <taxon>Chromadorea</taxon>
        <taxon>Rhabditida</taxon>
        <taxon>Tylenchina</taxon>
        <taxon>Panagrolaimomorpha</taxon>
        <taxon>Strongyloidoidea</taxon>
        <taxon>Steinernematidae</taxon>
        <taxon>Steinernema</taxon>
    </lineage>
</organism>
<sequence>MGEYWNEEDPRAYKYRYSIGFAYVTISLFAMVNHLIIINIFLRHPTFKNQICYRLMANLSVFEFLIALGYMSIGMFTLYQDTLHQLIENFFCGLTFAGGLGVYSLTTLIAFNRFAALSDLPRISDIRPSFYKSVTIIIWLICCLYQLLLFTPLLSFTFYYDVGMAVMEPSTALAPFFNYCFYHYYLLSIGTSLLLYLLAAVMLIRRRRRINFQSERLLSKAEKKLLMVAFVTCLVCCLDVLITYYGIPYFFPDSLEAAIQMLLVQWNFGFVNPILYVLINSELRAVVFSWRKSQLFEARTLQIQSTLN</sequence>
<dbReference type="AlphaFoldDB" id="A0AA39IQ71"/>
<dbReference type="PANTHER" id="PTHR24228">
    <property type="entry name" value="B2 BRADYKININ RECEPTOR/ANGIOTENSIN II RECEPTOR"/>
    <property type="match status" value="1"/>
</dbReference>
<name>A0AA39IQ71_9BILA</name>
<dbReference type="Proteomes" id="UP001175271">
    <property type="component" value="Unassembled WGS sequence"/>
</dbReference>
<feature type="transmembrane region" description="Helical" evidence="6">
    <location>
        <begin position="20"/>
        <end position="42"/>
    </location>
</feature>
<keyword evidence="3" id="KW-0297">G-protein coupled receptor</keyword>
<keyword evidence="2" id="KW-1003">Cell membrane</keyword>
<evidence type="ECO:0000313" key="7">
    <source>
        <dbReference type="EMBL" id="KAK0427482.1"/>
    </source>
</evidence>
<dbReference type="GO" id="GO:0004930">
    <property type="term" value="F:G protein-coupled receptor activity"/>
    <property type="evidence" value="ECO:0007669"/>
    <property type="project" value="UniProtKB-KW"/>
</dbReference>
<dbReference type="GO" id="GO:0005886">
    <property type="term" value="C:plasma membrane"/>
    <property type="evidence" value="ECO:0007669"/>
    <property type="project" value="UniProtKB-SubCell"/>
</dbReference>
<protein>
    <recommendedName>
        <fullName evidence="9">G-protein coupled receptors family 1 profile domain-containing protein</fullName>
    </recommendedName>
</protein>
<evidence type="ECO:0000256" key="5">
    <source>
        <dbReference type="ARBA" id="ARBA00023224"/>
    </source>
</evidence>
<evidence type="ECO:0000256" key="4">
    <source>
        <dbReference type="ARBA" id="ARBA00023170"/>
    </source>
</evidence>
<evidence type="ECO:0000256" key="2">
    <source>
        <dbReference type="ARBA" id="ARBA00022475"/>
    </source>
</evidence>
<feature type="transmembrane region" description="Helical" evidence="6">
    <location>
        <begin position="259"/>
        <end position="279"/>
    </location>
</feature>
<keyword evidence="6" id="KW-1133">Transmembrane helix</keyword>
<feature type="transmembrane region" description="Helical" evidence="6">
    <location>
        <begin position="225"/>
        <end position="247"/>
    </location>
</feature>
<feature type="transmembrane region" description="Helical" evidence="6">
    <location>
        <begin position="182"/>
        <end position="204"/>
    </location>
</feature>
<feature type="transmembrane region" description="Helical" evidence="6">
    <location>
        <begin position="51"/>
        <end position="73"/>
    </location>
</feature>
<dbReference type="SUPFAM" id="SSF81321">
    <property type="entry name" value="Family A G protein-coupled receptor-like"/>
    <property type="match status" value="1"/>
</dbReference>
<proteinExistence type="predicted"/>
<reference evidence="7" key="1">
    <citation type="submission" date="2023-06" db="EMBL/GenBank/DDBJ databases">
        <title>Genomic analysis of the entomopathogenic nematode Steinernema hermaphroditum.</title>
        <authorList>
            <person name="Schwarz E.M."/>
            <person name="Heppert J.K."/>
            <person name="Baniya A."/>
            <person name="Schwartz H.T."/>
            <person name="Tan C.-H."/>
            <person name="Antoshechkin I."/>
            <person name="Sternberg P.W."/>
            <person name="Goodrich-Blair H."/>
            <person name="Dillman A.R."/>
        </authorList>
    </citation>
    <scope>NUCLEOTIDE SEQUENCE</scope>
    <source>
        <strain evidence="7">PS9179</strain>
        <tissue evidence="7">Whole animal</tissue>
    </source>
</reference>
<feature type="transmembrane region" description="Helical" evidence="6">
    <location>
        <begin position="93"/>
        <end position="115"/>
    </location>
</feature>
<keyword evidence="5" id="KW-0807">Transducer</keyword>
<keyword evidence="8" id="KW-1185">Reference proteome</keyword>
<keyword evidence="4" id="KW-0675">Receptor</keyword>
<keyword evidence="6" id="KW-0472">Membrane</keyword>
<comment type="caution">
    <text evidence="7">The sequence shown here is derived from an EMBL/GenBank/DDBJ whole genome shotgun (WGS) entry which is preliminary data.</text>
</comment>
<evidence type="ECO:0000256" key="1">
    <source>
        <dbReference type="ARBA" id="ARBA00004651"/>
    </source>
</evidence>
<accession>A0AA39IQ71</accession>
<evidence type="ECO:0000313" key="8">
    <source>
        <dbReference type="Proteomes" id="UP001175271"/>
    </source>
</evidence>
<keyword evidence="6" id="KW-0812">Transmembrane</keyword>
<dbReference type="CDD" id="cd00637">
    <property type="entry name" value="7tm_classA_rhodopsin-like"/>
    <property type="match status" value="1"/>
</dbReference>
<dbReference type="Gene3D" id="1.20.1070.10">
    <property type="entry name" value="Rhodopsin 7-helix transmembrane proteins"/>
    <property type="match status" value="1"/>
</dbReference>
<comment type="subcellular location">
    <subcellularLocation>
        <location evidence="1">Cell membrane</location>
        <topology evidence="1">Multi-pass membrane protein</topology>
    </subcellularLocation>
</comment>
<evidence type="ECO:0000256" key="3">
    <source>
        <dbReference type="ARBA" id="ARBA00023040"/>
    </source>
</evidence>
<gene>
    <name evidence="7" type="ORF">QR680_010253</name>
</gene>
<evidence type="ECO:0000256" key="6">
    <source>
        <dbReference type="SAM" id="Phobius"/>
    </source>
</evidence>
<dbReference type="PANTHER" id="PTHR24228:SF59">
    <property type="entry name" value="NEUROPEPTIDE RECEPTOR 15"/>
    <property type="match status" value="1"/>
</dbReference>
<dbReference type="EMBL" id="JAUCMV010000001">
    <property type="protein sequence ID" value="KAK0427482.1"/>
    <property type="molecule type" value="Genomic_DNA"/>
</dbReference>